<feature type="compositionally biased region" description="Low complexity" evidence="1">
    <location>
        <begin position="71"/>
        <end position="82"/>
    </location>
</feature>
<feature type="compositionally biased region" description="Basic residues" evidence="1">
    <location>
        <begin position="34"/>
        <end position="45"/>
    </location>
</feature>
<feature type="non-terminal residue" evidence="2">
    <location>
        <position position="99"/>
    </location>
</feature>
<dbReference type="Proteomes" id="UP001177023">
    <property type="component" value="Unassembled WGS sequence"/>
</dbReference>
<comment type="caution">
    <text evidence="2">The sequence shown here is derived from an EMBL/GenBank/DDBJ whole genome shotgun (WGS) entry which is preliminary data.</text>
</comment>
<feature type="region of interest" description="Disordered" evidence="1">
    <location>
        <begin position="26"/>
        <end position="99"/>
    </location>
</feature>
<proteinExistence type="predicted"/>
<evidence type="ECO:0000256" key="1">
    <source>
        <dbReference type="SAM" id="MobiDB-lite"/>
    </source>
</evidence>
<evidence type="ECO:0000313" key="2">
    <source>
        <dbReference type="EMBL" id="CAJ0568072.1"/>
    </source>
</evidence>
<protein>
    <submittedName>
        <fullName evidence="2">Uncharacterized protein</fullName>
    </submittedName>
</protein>
<gene>
    <name evidence="2" type="ORF">MSPICULIGERA_LOCUS6599</name>
</gene>
<evidence type="ECO:0000313" key="3">
    <source>
        <dbReference type="Proteomes" id="UP001177023"/>
    </source>
</evidence>
<keyword evidence="3" id="KW-1185">Reference proteome</keyword>
<organism evidence="2 3">
    <name type="scientific">Mesorhabditis spiculigera</name>
    <dbReference type="NCBI Taxonomy" id="96644"/>
    <lineage>
        <taxon>Eukaryota</taxon>
        <taxon>Metazoa</taxon>
        <taxon>Ecdysozoa</taxon>
        <taxon>Nematoda</taxon>
        <taxon>Chromadorea</taxon>
        <taxon>Rhabditida</taxon>
        <taxon>Rhabditina</taxon>
        <taxon>Rhabditomorpha</taxon>
        <taxon>Rhabditoidea</taxon>
        <taxon>Rhabditidae</taxon>
        <taxon>Mesorhabditinae</taxon>
        <taxon>Mesorhabditis</taxon>
    </lineage>
</organism>
<dbReference type="AlphaFoldDB" id="A0AA36FX38"/>
<sequence>MGTSIASKCFSPGAPISHCFKRELDFVMGPKKYPSPKKRKEKKKPSGAPGAQTTSRPAKHTSVNQEKELHTAPVTSTASASTNEPKKKSLDGQGLPQTL</sequence>
<reference evidence="2" key="1">
    <citation type="submission" date="2023-06" db="EMBL/GenBank/DDBJ databases">
        <authorList>
            <person name="Delattre M."/>
        </authorList>
    </citation>
    <scope>NUCLEOTIDE SEQUENCE</scope>
    <source>
        <strain evidence="2">AF72</strain>
    </source>
</reference>
<dbReference type="EMBL" id="CATQJA010001648">
    <property type="protein sequence ID" value="CAJ0568072.1"/>
    <property type="molecule type" value="Genomic_DNA"/>
</dbReference>
<accession>A0AA36FX38</accession>
<name>A0AA36FX38_9BILA</name>
<feature type="compositionally biased region" description="Polar residues" evidence="1">
    <location>
        <begin position="51"/>
        <end position="64"/>
    </location>
</feature>